<gene>
    <name evidence="3" type="primary">PLEST008585</name>
    <name evidence="3" type="ORF">PLESTB_000441900</name>
</gene>
<dbReference type="CDD" id="cd06558">
    <property type="entry name" value="crotonase-like"/>
    <property type="match status" value="1"/>
</dbReference>
<sequence>MTGTAKGPSPADSAAKFVTVDVQSGGIAVVTMAKEPVNSMDLAMWSRLDQVLMDLEADASVHAVVFASGLKRDVFSAGNDLLELFAPKTTKERYATFWVAQNAFLARLHRSRLVTVAAIRGACPAGGCAISLCSDFRIITPEGSMGLNEVQLGIPVPKFWGLLMGRVIGPKVAEDILLSGRMLQAEEAKRLGLVDAVVPAEKLMESAVAIARRACKQPQAARAASKLLLREDFIKAWEAFYPTEAEYGWGFLSSASTIAVLGAAMQRLSSKGPAKQQQQQAQSPVSKL</sequence>
<evidence type="ECO:0000313" key="4">
    <source>
        <dbReference type="Proteomes" id="UP001165080"/>
    </source>
</evidence>
<protein>
    <submittedName>
        <fullName evidence="3">Uncharacterized protein</fullName>
    </submittedName>
</protein>
<comment type="similarity">
    <text evidence="1 2">Belongs to the enoyl-CoA hydratase/isomerase family.</text>
</comment>
<dbReference type="EMBL" id="BRXU01000004">
    <property type="protein sequence ID" value="GLC50877.1"/>
    <property type="molecule type" value="Genomic_DNA"/>
</dbReference>
<dbReference type="InterPro" id="IPR018376">
    <property type="entry name" value="Enoyl-CoA_hyd/isom_CS"/>
</dbReference>
<evidence type="ECO:0000256" key="1">
    <source>
        <dbReference type="ARBA" id="ARBA00005254"/>
    </source>
</evidence>
<dbReference type="PANTHER" id="PTHR11941">
    <property type="entry name" value="ENOYL-COA HYDRATASE-RELATED"/>
    <property type="match status" value="1"/>
</dbReference>
<dbReference type="GO" id="GO:0006635">
    <property type="term" value="P:fatty acid beta-oxidation"/>
    <property type="evidence" value="ECO:0007669"/>
    <property type="project" value="TreeGrafter"/>
</dbReference>
<dbReference type="GO" id="GO:0005739">
    <property type="term" value="C:mitochondrion"/>
    <property type="evidence" value="ECO:0007669"/>
    <property type="project" value="TreeGrafter"/>
</dbReference>
<evidence type="ECO:0000256" key="2">
    <source>
        <dbReference type="RuleBase" id="RU003707"/>
    </source>
</evidence>
<comment type="caution">
    <text evidence="3">The sequence shown here is derived from an EMBL/GenBank/DDBJ whole genome shotgun (WGS) entry which is preliminary data.</text>
</comment>
<evidence type="ECO:0000313" key="3">
    <source>
        <dbReference type="EMBL" id="GLC50877.1"/>
    </source>
</evidence>
<dbReference type="Proteomes" id="UP001165080">
    <property type="component" value="Unassembled WGS sequence"/>
</dbReference>
<dbReference type="OrthoDB" id="410701at2759"/>
<dbReference type="PROSITE" id="PS00166">
    <property type="entry name" value="ENOYL_COA_HYDRATASE"/>
    <property type="match status" value="1"/>
</dbReference>
<name>A0A9W6EZK7_9CHLO</name>
<proteinExistence type="inferred from homology"/>
<dbReference type="GO" id="GO:0003824">
    <property type="term" value="F:catalytic activity"/>
    <property type="evidence" value="ECO:0007669"/>
    <property type="project" value="InterPro"/>
</dbReference>
<dbReference type="Pfam" id="PF00378">
    <property type="entry name" value="ECH_1"/>
    <property type="match status" value="1"/>
</dbReference>
<dbReference type="PANTHER" id="PTHR11941:SF45">
    <property type="entry name" value="ENOYL-COA DELTA ISOMERASE 1, MITOCHONDRIAL"/>
    <property type="match status" value="1"/>
</dbReference>
<dbReference type="Gene3D" id="3.90.226.10">
    <property type="entry name" value="2-enoyl-CoA Hydratase, Chain A, domain 1"/>
    <property type="match status" value="1"/>
</dbReference>
<reference evidence="3 4" key="1">
    <citation type="journal article" date="2023" name="Commun. Biol.">
        <title>Reorganization of the ancestral sex-determining regions during the evolution of trioecy in Pleodorina starrii.</title>
        <authorList>
            <person name="Takahashi K."/>
            <person name="Suzuki S."/>
            <person name="Kawai-Toyooka H."/>
            <person name="Yamamoto K."/>
            <person name="Hamaji T."/>
            <person name="Ootsuki R."/>
            <person name="Yamaguchi H."/>
            <person name="Kawachi M."/>
            <person name="Higashiyama T."/>
            <person name="Nozaki H."/>
        </authorList>
    </citation>
    <scope>NUCLEOTIDE SEQUENCE [LARGE SCALE GENOMIC DNA]</scope>
    <source>
        <strain evidence="3 4">NIES-4479</strain>
    </source>
</reference>
<dbReference type="InterPro" id="IPR001753">
    <property type="entry name" value="Enoyl-CoA_hydra/iso"/>
</dbReference>
<dbReference type="InterPro" id="IPR029045">
    <property type="entry name" value="ClpP/crotonase-like_dom_sf"/>
</dbReference>
<accession>A0A9W6EZK7</accession>
<dbReference type="AlphaFoldDB" id="A0A9W6EZK7"/>
<organism evidence="3 4">
    <name type="scientific">Pleodorina starrii</name>
    <dbReference type="NCBI Taxonomy" id="330485"/>
    <lineage>
        <taxon>Eukaryota</taxon>
        <taxon>Viridiplantae</taxon>
        <taxon>Chlorophyta</taxon>
        <taxon>core chlorophytes</taxon>
        <taxon>Chlorophyceae</taxon>
        <taxon>CS clade</taxon>
        <taxon>Chlamydomonadales</taxon>
        <taxon>Volvocaceae</taxon>
        <taxon>Pleodorina</taxon>
    </lineage>
</organism>
<dbReference type="SUPFAM" id="SSF52096">
    <property type="entry name" value="ClpP/crotonase"/>
    <property type="match status" value="1"/>
</dbReference>
<keyword evidence="4" id="KW-1185">Reference proteome</keyword>